<sequence>MASVQCNQITQSNQFPGTLSKYLLQTSIILMDMVEASKIKIVTGSVNTDLSPRMMSLQKNPM</sequence>
<dbReference type="RefSeq" id="XP_019041215.1">
    <property type="nucleotide sequence ID" value="XM_019186091.1"/>
</dbReference>
<dbReference type="GeneID" id="30203337"/>
<dbReference type="EMBL" id="KV454208">
    <property type="protein sequence ID" value="ODQ62008.1"/>
    <property type="molecule type" value="Genomic_DNA"/>
</dbReference>
<organism evidence="1 2">
    <name type="scientific">Wickerhamomyces anomalus (strain ATCC 58044 / CBS 1984 / NCYC 433 / NRRL Y-366-8)</name>
    <name type="common">Yeast</name>
    <name type="synonym">Hansenula anomala</name>
    <dbReference type="NCBI Taxonomy" id="683960"/>
    <lineage>
        <taxon>Eukaryota</taxon>
        <taxon>Fungi</taxon>
        <taxon>Dikarya</taxon>
        <taxon>Ascomycota</taxon>
        <taxon>Saccharomycotina</taxon>
        <taxon>Saccharomycetes</taxon>
        <taxon>Phaffomycetales</taxon>
        <taxon>Wickerhamomycetaceae</taxon>
        <taxon>Wickerhamomyces</taxon>
    </lineage>
</organism>
<proteinExistence type="predicted"/>
<name>A0A1E3P9G5_WICAA</name>
<evidence type="ECO:0000313" key="2">
    <source>
        <dbReference type="Proteomes" id="UP000094112"/>
    </source>
</evidence>
<evidence type="ECO:0000313" key="1">
    <source>
        <dbReference type="EMBL" id="ODQ62008.1"/>
    </source>
</evidence>
<gene>
    <name evidence="1" type="ORF">WICANDRAFT_87111</name>
</gene>
<dbReference type="AlphaFoldDB" id="A0A1E3P9G5"/>
<keyword evidence="2" id="KW-1185">Reference proteome</keyword>
<protein>
    <submittedName>
        <fullName evidence="1">Uncharacterized protein</fullName>
    </submittedName>
</protein>
<reference evidence="1 2" key="1">
    <citation type="journal article" date="2016" name="Proc. Natl. Acad. Sci. U.S.A.">
        <title>Comparative genomics of biotechnologically important yeasts.</title>
        <authorList>
            <person name="Riley R."/>
            <person name="Haridas S."/>
            <person name="Wolfe K.H."/>
            <person name="Lopes M.R."/>
            <person name="Hittinger C.T."/>
            <person name="Goeker M."/>
            <person name="Salamov A.A."/>
            <person name="Wisecaver J.H."/>
            <person name="Long T.M."/>
            <person name="Calvey C.H."/>
            <person name="Aerts A.L."/>
            <person name="Barry K.W."/>
            <person name="Choi C."/>
            <person name="Clum A."/>
            <person name="Coughlan A.Y."/>
            <person name="Deshpande S."/>
            <person name="Douglass A.P."/>
            <person name="Hanson S.J."/>
            <person name="Klenk H.-P."/>
            <person name="LaButti K.M."/>
            <person name="Lapidus A."/>
            <person name="Lindquist E.A."/>
            <person name="Lipzen A.M."/>
            <person name="Meier-Kolthoff J.P."/>
            <person name="Ohm R.A."/>
            <person name="Otillar R.P."/>
            <person name="Pangilinan J.L."/>
            <person name="Peng Y."/>
            <person name="Rokas A."/>
            <person name="Rosa C.A."/>
            <person name="Scheuner C."/>
            <person name="Sibirny A.A."/>
            <person name="Slot J.C."/>
            <person name="Stielow J.B."/>
            <person name="Sun H."/>
            <person name="Kurtzman C.P."/>
            <person name="Blackwell M."/>
            <person name="Grigoriev I.V."/>
            <person name="Jeffries T.W."/>
        </authorList>
    </citation>
    <scope>NUCLEOTIDE SEQUENCE [LARGE SCALE GENOMIC DNA]</scope>
    <source>
        <strain evidence="2">ATCC 58044 / CBS 1984 / NCYC 433 / NRRL Y-366-8</strain>
    </source>
</reference>
<accession>A0A1E3P9G5</accession>
<dbReference type="Proteomes" id="UP000094112">
    <property type="component" value="Unassembled WGS sequence"/>
</dbReference>
<feature type="non-terminal residue" evidence="1">
    <location>
        <position position="62"/>
    </location>
</feature>